<proteinExistence type="predicted"/>
<evidence type="ECO:0000256" key="1">
    <source>
        <dbReference type="SAM" id="MobiDB-lite"/>
    </source>
</evidence>
<gene>
    <name evidence="4" type="primary">LOC106811078</name>
</gene>
<dbReference type="PANTHER" id="PTHR23334:SF20">
    <property type="entry name" value="BASIC LEUCINE ZIPPER 24"/>
    <property type="match status" value="1"/>
</dbReference>
<dbReference type="Proteomes" id="UP000695022">
    <property type="component" value="Unplaced"/>
</dbReference>
<dbReference type="PANTHER" id="PTHR23334">
    <property type="entry name" value="CCAAT/ENHANCER BINDING PROTEIN"/>
    <property type="match status" value="1"/>
</dbReference>
<feature type="region of interest" description="Disordered" evidence="1">
    <location>
        <begin position="140"/>
        <end position="192"/>
    </location>
</feature>
<keyword evidence="3" id="KW-1185">Reference proteome</keyword>
<dbReference type="Gene3D" id="1.20.5.170">
    <property type="match status" value="1"/>
</dbReference>
<dbReference type="InterPro" id="IPR004827">
    <property type="entry name" value="bZIP"/>
</dbReference>
<sequence>MPSQKMETDSVATSAVTYLKREELLPDCTAVRMVPGTTPMFGGPYLSSGITMLPFRLPECRIQPSACTMKRAPHGAADSDDDEQYRLKRNRNNEAARKSRVKKRIHTEYVEYLVKQLSSENSQLRSRIVELEGTVTRLASEHQTANERQTINKRRTANERQTASERQEINKQQTFNDRQTANERQTANVLGL</sequence>
<dbReference type="SUPFAM" id="SSF57959">
    <property type="entry name" value="Leucine zipper domain"/>
    <property type="match status" value="1"/>
</dbReference>
<dbReference type="RefSeq" id="XP_014670092.1">
    <property type="nucleotide sequence ID" value="XM_014814606.1"/>
</dbReference>
<evidence type="ECO:0000313" key="3">
    <source>
        <dbReference type="Proteomes" id="UP000695022"/>
    </source>
</evidence>
<evidence type="ECO:0000313" key="4">
    <source>
        <dbReference type="RefSeq" id="XP_014670092.1"/>
    </source>
</evidence>
<evidence type="ECO:0000259" key="2">
    <source>
        <dbReference type="PROSITE" id="PS50217"/>
    </source>
</evidence>
<feature type="compositionally biased region" description="Basic and acidic residues" evidence="1">
    <location>
        <begin position="156"/>
        <end position="169"/>
    </location>
</feature>
<feature type="domain" description="BZIP" evidence="2">
    <location>
        <begin position="82"/>
        <end position="145"/>
    </location>
</feature>
<reference evidence="4" key="1">
    <citation type="submission" date="2025-08" db="UniProtKB">
        <authorList>
            <consortium name="RefSeq"/>
        </authorList>
    </citation>
    <scope>IDENTIFICATION</scope>
</reference>
<accession>A0ABM1ED21</accession>
<feature type="compositionally biased region" description="Polar residues" evidence="1">
    <location>
        <begin position="170"/>
        <end position="192"/>
    </location>
</feature>
<dbReference type="SMART" id="SM00338">
    <property type="entry name" value="BRLZ"/>
    <property type="match status" value="1"/>
</dbReference>
<dbReference type="InterPro" id="IPR031106">
    <property type="entry name" value="C/EBP"/>
</dbReference>
<name>A0ABM1ED21_PRICU</name>
<dbReference type="InterPro" id="IPR046347">
    <property type="entry name" value="bZIP_sf"/>
</dbReference>
<dbReference type="PROSITE" id="PS00036">
    <property type="entry name" value="BZIP_BASIC"/>
    <property type="match status" value="1"/>
</dbReference>
<dbReference type="GeneID" id="106811078"/>
<dbReference type="Pfam" id="PF07716">
    <property type="entry name" value="bZIP_2"/>
    <property type="match status" value="1"/>
</dbReference>
<protein>
    <submittedName>
        <fullName evidence="4">CCAAT/enhancer-binding protein gamma-like</fullName>
    </submittedName>
</protein>
<dbReference type="PROSITE" id="PS50217">
    <property type="entry name" value="BZIP"/>
    <property type="match status" value="1"/>
</dbReference>
<organism evidence="3 4">
    <name type="scientific">Priapulus caudatus</name>
    <name type="common">Priapulid worm</name>
    <dbReference type="NCBI Taxonomy" id="37621"/>
    <lineage>
        <taxon>Eukaryota</taxon>
        <taxon>Metazoa</taxon>
        <taxon>Ecdysozoa</taxon>
        <taxon>Scalidophora</taxon>
        <taxon>Priapulida</taxon>
        <taxon>Priapulimorpha</taxon>
        <taxon>Priapulimorphida</taxon>
        <taxon>Priapulidae</taxon>
        <taxon>Priapulus</taxon>
    </lineage>
</organism>